<evidence type="ECO:0000313" key="3">
    <source>
        <dbReference type="Proteomes" id="UP000799439"/>
    </source>
</evidence>
<accession>A0A9P4J7J1</accession>
<protein>
    <submittedName>
        <fullName evidence="2">Uncharacterized protein</fullName>
    </submittedName>
</protein>
<dbReference type="Proteomes" id="UP000799439">
    <property type="component" value="Unassembled WGS sequence"/>
</dbReference>
<dbReference type="OrthoDB" id="3938544at2759"/>
<organism evidence="2 3">
    <name type="scientific">Myriangium duriaei CBS 260.36</name>
    <dbReference type="NCBI Taxonomy" id="1168546"/>
    <lineage>
        <taxon>Eukaryota</taxon>
        <taxon>Fungi</taxon>
        <taxon>Dikarya</taxon>
        <taxon>Ascomycota</taxon>
        <taxon>Pezizomycotina</taxon>
        <taxon>Dothideomycetes</taxon>
        <taxon>Dothideomycetidae</taxon>
        <taxon>Myriangiales</taxon>
        <taxon>Myriangiaceae</taxon>
        <taxon>Myriangium</taxon>
    </lineage>
</organism>
<gene>
    <name evidence="2" type="ORF">K461DRAFT_75228</name>
</gene>
<feature type="compositionally biased region" description="Basic and acidic residues" evidence="1">
    <location>
        <begin position="157"/>
        <end position="168"/>
    </location>
</feature>
<feature type="region of interest" description="Disordered" evidence="1">
    <location>
        <begin position="137"/>
        <end position="168"/>
    </location>
</feature>
<dbReference type="EMBL" id="ML996082">
    <property type="protein sequence ID" value="KAF2155540.1"/>
    <property type="molecule type" value="Genomic_DNA"/>
</dbReference>
<dbReference type="AlphaFoldDB" id="A0A9P4J7J1"/>
<evidence type="ECO:0000313" key="2">
    <source>
        <dbReference type="EMBL" id="KAF2155540.1"/>
    </source>
</evidence>
<comment type="caution">
    <text evidence="2">The sequence shown here is derived from an EMBL/GenBank/DDBJ whole genome shotgun (WGS) entry which is preliminary data.</text>
</comment>
<sequence length="168" mass="18371">MTDNLLDIEVDADDYATTAANDDPAPTQDRTHVSEEQFQQTKATYRAKIDTGSIYKSLPTALPPPASSPAEPKPSLSGKNVQLIAAAAGELYFNRDYTQLLTVIAWLRDKYNVQGAKLRGRPLGDVLGDWEGRCRRRMEGEERGKAKTEMGGAVGEGQREEGTEKAGE</sequence>
<evidence type="ECO:0000256" key="1">
    <source>
        <dbReference type="SAM" id="MobiDB-lite"/>
    </source>
</evidence>
<feature type="compositionally biased region" description="Low complexity" evidence="1">
    <location>
        <begin position="15"/>
        <end position="27"/>
    </location>
</feature>
<reference evidence="2" key="1">
    <citation type="journal article" date="2020" name="Stud. Mycol.">
        <title>101 Dothideomycetes genomes: a test case for predicting lifestyles and emergence of pathogens.</title>
        <authorList>
            <person name="Haridas S."/>
            <person name="Albert R."/>
            <person name="Binder M."/>
            <person name="Bloem J."/>
            <person name="Labutti K."/>
            <person name="Salamov A."/>
            <person name="Andreopoulos B."/>
            <person name="Baker S."/>
            <person name="Barry K."/>
            <person name="Bills G."/>
            <person name="Bluhm B."/>
            <person name="Cannon C."/>
            <person name="Castanera R."/>
            <person name="Culley D."/>
            <person name="Daum C."/>
            <person name="Ezra D."/>
            <person name="Gonzalez J."/>
            <person name="Henrissat B."/>
            <person name="Kuo A."/>
            <person name="Liang C."/>
            <person name="Lipzen A."/>
            <person name="Lutzoni F."/>
            <person name="Magnuson J."/>
            <person name="Mondo S."/>
            <person name="Nolan M."/>
            <person name="Ohm R."/>
            <person name="Pangilinan J."/>
            <person name="Park H.-J."/>
            <person name="Ramirez L."/>
            <person name="Alfaro M."/>
            <person name="Sun H."/>
            <person name="Tritt A."/>
            <person name="Yoshinaga Y."/>
            <person name="Zwiers L.-H."/>
            <person name="Turgeon B."/>
            <person name="Goodwin S."/>
            <person name="Spatafora J."/>
            <person name="Crous P."/>
            <person name="Grigoriev I."/>
        </authorList>
    </citation>
    <scope>NUCLEOTIDE SEQUENCE</scope>
    <source>
        <strain evidence="2">CBS 260.36</strain>
    </source>
</reference>
<proteinExistence type="predicted"/>
<feature type="compositionally biased region" description="Basic and acidic residues" evidence="1">
    <location>
        <begin position="137"/>
        <end position="148"/>
    </location>
</feature>
<keyword evidence="3" id="KW-1185">Reference proteome</keyword>
<feature type="region of interest" description="Disordered" evidence="1">
    <location>
        <begin position="13"/>
        <end position="38"/>
    </location>
</feature>
<name>A0A9P4J7J1_9PEZI</name>